<feature type="region of interest" description="Disordered" evidence="1">
    <location>
        <begin position="317"/>
        <end position="337"/>
    </location>
</feature>
<dbReference type="SMART" id="SM00891">
    <property type="entry name" value="ERCC4"/>
    <property type="match status" value="1"/>
</dbReference>
<dbReference type="GeneID" id="4839475"/>
<dbReference type="HOGENOM" id="CLU_040434_0_0_1"/>
<gene>
    <name evidence="3" type="ORF">PICST_47140</name>
</gene>
<dbReference type="OMA" id="WMRKNSN"/>
<dbReference type="KEGG" id="pic:PICST_47140"/>
<dbReference type="Pfam" id="PF02732">
    <property type="entry name" value="ERCC4"/>
    <property type="match status" value="1"/>
</dbReference>
<dbReference type="EMBL" id="CP000499">
    <property type="protein sequence ID" value="ABN66674.2"/>
    <property type="molecule type" value="Genomic_DNA"/>
</dbReference>
<dbReference type="Proteomes" id="UP000002258">
    <property type="component" value="Chromosome 5"/>
</dbReference>
<feature type="region of interest" description="Disordered" evidence="1">
    <location>
        <begin position="1"/>
        <end position="52"/>
    </location>
</feature>
<sequence length="483" mass="55089">KRNRSIILSSSPPSTGQLFVTEDETIEESSFSFSQQNQKQRQDQNINKEPNTSILDVVHWLSDSSMISESDPKSASPRAVDSHKNKTTSDTTISSKPVVTEISPPRSKTKTNEYSLSFQSKNTSVSPTYGTNLEPKSKKVEGSPSKSKSRKANVKVPAVSKEMKDANRVTRSKEELLSEMIIMMAPCVKSMFKQDYLETQFEKPHISDFISDLPMICWNRKVKALYNPETDLFVPCEETELQEKNIVLYYEAQEFFEKVHERTLKYQVNRALSLRKQDNDTIMYKIIIMVEGYDVFINKLKRMEQNKYKSKVLDRLNEPDSLSSSQSQPKRRKNTIEPTLDITAKEAELLMNSVQIELKVNIFTVRNSSEAVDWLLSYTYAISYSLYDKFERNSSLANIGVVRSGSDSKSTFIGGVRQFKLLTEAKAERLYSHYPSLQSIYQVLTRSGALERDGNGKNLIPPSAESAMLRFFTSEDPHEAINE</sequence>
<dbReference type="STRING" id="322104.A3LUY0"/>
<feature type="region of interest" description="Disordered" evidence="1">
    <location>
        <begin position="65"/>
        <end position="167"/>
    </location>
</feature>
<keyword evidence="4" id="KW-1185">Reference proteome</keyword>
<protein>
    <recommendedName>
        <fullName evidence="2">ERCC4 domain-containing protein</fullName>
    </recommendedName>
</protein>
<evidence type="ECO:0000313" key="3">
    <source>
        <dbReference type="EMBL" id="ABN66674.2"/>
    </source>
</evidence>
<dbReference type="GO" id="GO:0004518">
    <property type="term" value="F:nuclease activity"/>
    <property type="evidence" value="ECO:0007669"/>
    <property type="project" value="InterPro"/>
</dbReference>
<dbReference type="InterPro" id="IPR047521">
    <property type="entry name" value="XPF_nuclease_EME1_ascomycetes"/>
</dbReference>
<dbReference type="Gene3D" id="3.40.50.10130">
    <property type="match status" value="1"/>
</dbReference>
<feature type="compositionally biased region" description="Polar residues" evidence="1">
    <location>
        <begin position="112"/>
        <end position="131"/>
    </location>
</feature>
<dbReference type="RefSeq" id="XP_001384703.2">
    <property type="nucleotide sequence ID" value="XM_001384666.1"/>
</dbReference>
<feature type="compositionally biased region" description="Polar residues" evidence="1">
    <location>
        <begin position="88"/>
        <end position="97"/>
    </location>
</feature>
<accession>A3LUY0</accession>
<dbReference type="FunCoup" id="A3LUY0">
    <property type="interactions" value="183"/>
</dbReference>
<proteinExistence type="predicted"/>
<dbReference type="GO" id="GO:0061982">
    <property type="term" value="P:meiosis I cell cycle process"/>
    <property type="evidence" value="ECO:0007669"/>
    <property type="project" value="UniProtKB-ARBA"/>
</dbReference>
<dbReference type="GO" id="GO:0003677">
    <property type="term" value="F:DNA binding"/>
    <property type="evidence" value="ECO:0007669"/>
    <property type="project" value="InterPro"/>
</dbReference>
<dbReference type="AlphaFoldDB" id="A3LUY0"/>
<feature type="compositionally biased region" description="Polar residues" evidence="1">
    <location>
        <begin position="1"/>
        <end position="18"/>
    </location>
</feature>
<feature type="compositionally biased region" description="Low complexity" evidence="1">
    <location>
        <begin position="28"/>
        <end position="48"/>
    </location>
</feature>
<dbReference type="OrthoDB" id="343092at2759"/>
<name>A3LUY0_PICST</name>
<dbReference type="InterPro" id="IPR006166">
    <property type="entry name" value="ERCC4_domain"/>
</dbReference>
<organism evidence="3 4">
    <name type="scientific">Scheffersomyces stipitis (strain ATCC 58785 / CBS 6054 / NBRC 10063 / NRRL Y-11545)</name>
    <name type="common">Yeast</name>
    <name type="synonym">Pichia stipitis</name>
    <dbReference type="NCBI Taxonomy" id="322104"/>
    <lineage>
        <taxon>Eukaryota</taxon>
        <taxon>Fungi</taxon>
        <taxon>Dikarya</taxon>
        <taxon>Ascomycota</taxon>
        <taxon>Saccharomycotina</taxon>
        <taxon>Pichiomycetes</taxon>
        <taxon>Debaryomycetaceae</taxon>
        <taxon>Scheffersomyces</taxon>
    </lineage>
</organism>
<dbReference type="InParanoid" id="A3LUY0"/>
<evidence type="ECO:0000259" key="2">
    <source>
        <dbReference type="SMART" id="SM00891"/>
    </source>
</evidence>
<dbReference type="eggNOG" id="ENOG502RY0Q">
    <property type="taxonomic scope" value="Eukaryota"/>
</dbReference>
<evidence type="ECO:0000256" key="1">
    <source>
        <dbReference type="SAM" id="MobiDB-lite"/>
    </source>
</evidence>
<feature type="non-terminal residue" evidence="3">
    <location>
        <position position="1"/>
    </location>
</feature>
<feature type="domain" description="ERCC4" evidence="2">
    <location>
        <begin position="179"/>
        <end position="445"/>
    </location>
</feature>
<dbReference type="GO" id="GO:0006310">
    <property type="term" value="P:DNA recombination"/>
    <property type="evidence" value="ECO:0007669"/>
    <property type="project" value="UniProtKB-ARBA"/>
</dbReference>
<dbReference type="CDD" id="cd20085">
    <property type="entry name" value="XPF_nuclease_Mms4"/>
    <property type="match status" value="1"/>
</dbReference>
<evidence type="ECO:0000313" key="4">
    <source>
        <dbReference type="Proteomes" id="UP000002258"/>
    </source>
</evidence>
<reference evidence="3 4" key="1">
    <citation type="journal article" date="2007" name="Nat. Biotechnol.">
        <title>Genome sequence of the lignocellulose-bioconverting and xylose-fermenting yeast Pichia stipitis.</title>
        <authorList>
            <person name="Jeffries T.W."/>
            <person name="Grigoriev I.V."/>
            <person name="Grimwood J."/>
            <person name="Laplaza J.M."/>
            <person name="Aerts A."/>
            <person name="Salamov A."/>
            <person name="Schmutz J."/>
            <person name="Lindquist E."/>
            <person name="Dehal P."/>
            <person name="Shapiro H."/>
            <person name="Jin Y.S."/>
            <person name="Passoth V."/>
            <person name="Richardson P.M."/>
        </authorList>
    </citation>
    <scope>NUCLEOTIDE SEQUENCE [LARGE SCALE GENOMIC DNA]</scope>
    <source>
        <strain evidence="4">ATCC 58785 / CBS 6054 / NBRC 10063 / NRRL Y-11545</strain>
    </source>
</reference>